<protein>
    <submittedName>
        <fullName evidence="1">Uncharacterized protein</fullName>
    </submittedName>
</protein>
<sequence>MQELTGAGHTCKQADEDADVLIVEYAINYAREIGTPTMIVGEDIDLLVILTQLSNEKEELYFFKPGKGKIPHYYFSCKSFQPNDLSHLVAFFHAFCGCDTVSAIFGKGKNTIVKLFRNKIDLIPLAESFNKSDTPVHELIENGIKIMARLYDIDGNSDDLDEMRYQLFRIKMTKLSFKLESLPPTKKAAAQHILRAYLQVQIWLGNTTITATKFEWYESITSTQARCLK</sequence>
<comment type="caution">
    <text evidence="1">The sequence shown here is derived from an EMBL/GenBank/DDBJ whole genome shotgun (WGS) entry which is preliminary data.</text>
</comment>
<evidence type="ECO:0000313" key="2">
    <source>
        <dbReference type="Proteomes" id="UP001239111"/>
    </source>
</evidence>
<proteinExistence type="predicted"/>
<gene>
    <name evidence="1" type="ORF">QAD02_003028</name>
</gene>
<dbReference type="Proteomes" id="UP001239111">
    <property type="component" value="Chromosome 3"/>
</dbReference>
<evidence type="ECO:0000313" key="1">
    <source>
        <dbReference type="EMBL" id="KAJ8671769.1"/>
    </source>
</evidence>
<organism evidence="1 2">
    <name type="scientific">Eretmocerus hayati</name>
    <dbReference type="NCBI Taxonomy" id="131215"/>
    <lineage>
        <taxon>Eukaryota</taxon>
        <taxon>Metazoa</taxon>
        <taxon>Ecdysozoa</taxon>
        <taxon>Arthropoda</taxon>
        <taxon>Hexapoda</taxon>
        <taxon>Insecta</taxon>
        <taxon>Pterygota</taxon>
        <taxon>Neoptera</taxon>
        <taxon>Endopterygota</taxon>
        <taxon>Hymenoptera</taxon>
        <taxon>Apocrita</taxon>
        <taxon>Proctotrupomorpha</taxon>
        <taxon>Chalcidoidea</taxon>
        <taxon>Aphelinidae</taxon>
        <taxon>Aphelininae</taxon>
        <taxon>Eretmocerus</taxon>
    </lineage>
</organism>
<dbReference type="EMBL" id="CM056743">
    <property type="protein sequence ID" value="KAJ8671769.1"/>
    <property type="molecule type" value="Genomic_DNA"/>
</dbReference>
<keyword evidence="2" id="KW-1185">Reference proteome</keyword>
<accession>A0ACC2NKI5</accession>
<reference evidence="1" key="1">
    <citation type="submission" date="2023-04" db="EMBL/GenBank/DDBJ databases">
        <title>A chromosome-level genome assembly of the parasitoid wasp Eretmocerus hayati.</title>
        <authorList>
            <person name="Zhong Y."/>
            <person name="Liu S."/>
            <person name="Liu Y."/>
        </authorList>
    </citation>
    <scope>NUCLEOTIDE SEQUENCE</scope>
    <source>
        <strain evidence="1">ZJU_SS_LIU_2023</strain>
    </source>
</reference>
<name>A0ACC2NKI5_9HYME</name>